<organism evidence="1 2">
    <name type="scientific">Chryseobacterium oncorhynchi</name>
    <dbReference type="NCBI Taxonomy" id="741074"/>
    <lineage>
        <taxon>Bacteria</taxon>
        <taxon>Pseudomonadati</taxon>
        <taxon>Bacteroidota</taxon>
        <taxon>Flavobacteriia</taxon>
        <taxon>Flavobacteriales</taxon>
        <taxon>Weeksellaceae</taxon>
        <taxon>Chryseobacterium group</taxon>
        <taxon>Chryseobacterium</taxon>
    </lineage>
</organism>
<accession>A0A316X4C1</accession>
<evidence type="ECO:0008006" key="3">
    <source>
        <dbReference type="Google" id="ProtNLM"/>
    </source>
</evidence>
<evidence type="ECO:0000313" key="1">
    <source>
        <dbReference type="EMBL" id="PWN68089.1"/>
    </source>
</evidence>
<dbReference type="Proteomes" id="UP000236182">
    <property type="component" value="Unassembled WGS sequence"/>
</dbReference>
<name>A0A316X4C1_9FLAO</name>
<keyword evidence="2" id="KW-1185">Reference proteome</keyword>
<dbReference type="RefSeq" id="WP_185140407.1">
    <property type="nucleotide sequence ID" value="NZ_PPEI02000001.1"/>
</dbReference>
<evidence type="ECO:0000313" key="2">
    <source>
        <dbReference type="Proteomes" id="UP000236182"/>
    </source>
</evidence>
<protein>
    <recommendedName>
        <fullName evidence="3">Sugar-binding protein</fullName>
    </recommendedName>
</protein>
<dbReference type="EMBL" id="PPEI02000001">
    <property type="protein sequence ID" value="PWN68089.1"/>
    <property type="molecule type" value="Genomic_DNA"/>
</dbReference>
<comment type="caution">
    <text evidence="1">The sequence shown here is derived from an EMBL/GenBank/DDBJ whole genome shotgun (WGS) entry which is preliminary data.</text>
</comment>
<feature type="non-terminal residue" evidence="1">
    <location>
        <position position="1"/>
    </location>
</feature>
<dbReference type="AlphaFoldDB" id="A0A316X4C1"/>
<dbReference type="InterPro" id="IPR022385">
    <property type="entry name" value="Rhs_assc_core"/>
</dbReference>
<dbReference type="PANTHER" id="PTHR32305:SF15">
    <property type="entry name" value="PROTEIN RHSA-RELATED"/>
    <property type="match status" value="1"/>
</dbReference>
<dbReference type="Gene3D" id="2.180.10.10">
    <property type="entry name" value="RHS repeat-associated core"/>
    <property type="match status" value="1"/>
</dbReference>
<dbReference type="InterPro" id="IPR050708">
    <property type="entry name" value="T6SS_VgrG/RHS"/>
</dbReference>
<proteinExistence type="predicted"/>
<reference evidence="1" key="1">
    <citation type="submission" date="2018-04" db="EMBL/GenBank/DDBJ databases">
        <title>Draft Genome Sequences of Chryseobacterium lactis NCTC11390T isolated from milk, Chryseobacterium oncorhynchi 701B-08T from rainbow trout, and Chryseobacterium viscerum 687B-08T from diseased fish.</title>
        <authorList>
            <person name="Jeong J.-J."/>
            <person name="Lee Y.J."/>
            <person name="Pathiraja D."/>
            <person name="Park B."/>
            <person name="Choi I.-G."/>
            <person name="Kim K.D."/>
        </authorList>
    </citation>
    <scope>NUCLEOTIDE SEQUENCE [LARGE SCALE GENOMIC DNA]</scope>
    <source>
        <strain evidence="1">701B-08</strain>
    </source>
</reference>
<dbReference type="NCBIfam" id="TIGR03696">
    <property type="entry name" value="Rhs_assc_core"/>
    <property type="match status" value="1"/>
</dbReference>
<dbReference type="PANTHER" id="PTHR32305">
    <property type="match status" value="1"/>
</dbReference>
<sequence length="886" mass="99107">AGRQNEINNITIAEERSSTGFTRNGMTIYYTDVYFVGEIPTILSVNYYDSYPTYGFNPSFPQFIQGEAPLTDVPTGGKSTKGLPVMNLVKNIEDDNWTKSYTYYDTRGRAIGTHSINHLGGYTRTESKLDFAGVPKNTVTQHLRRAGEPEVTVKERFEYDNQNRLLKHYHQVDYWPEQLLVENSYNELSQLKNKVVGNSLQSIDYAYNIRGWMTDINPGQMSLSDLGGKLFSYKIKYNQKNGTTNPDTTLFAGKNVKPMYNGNIAEVDWRAVESLGANPPLEPKRYGYAYDGLNRLTAGYYQNPNNPWSKEHTEAINYDLNGNITNLYRTSAMNGTTAEVIDDLVYNYGPPTSLGNRLLDVKDNRHNKAGYEGGGNTISYDSNGNMINMLDKQITGISYNFLNLPRILDIGYDPITTQAKTNYSADGVKLRKENTQTSVGVAGTSWTKEITDYLDGFQYLKREVTNSGGGSSESFSRETAFALEQQAFSMASRVVIPPTGGDGGGIIKNPHNPELQFFPTAEGFYDYQKKMYIYQYRDHLGNVRVSFGKNNIGALEITDANDYYPFGMNHLKTGNAFFGVGSYKNYKYNGKELQETGMYDYGWRSYMPDLGRWTQIDPLSEKGHNFSPYNYAINNPIRFIDPDGLWISITDGDNQYRYSNGQTQHQVNGKWVAIDKNVTLSDNVIGIIAGLSTLESGGDAGKDLVSYFDNDKHDVNIMYDKGNAGDAGINSLGPIKIDPKASAKTPTTNGFVDSPFFVSLGHELGHKRDENKFYPKGGWFGVSRGEIFASHIENMIRAENGLPLRTSYSTNPKVFGGLDSQTVLIDCAGSSFYYRSANTPFEYNGRNGSEGEDRANAARSVYGIGASSVLKGRYNYYDNVKRTKKK</sequence>
<gene>
    <name evidence="1" type="ORF">C1638_005690</name>
</gene>